<evidence type="ECO:0000313" key="2">
    <source>
        <dbReference type="EMBL" id="RAK43273.1"/>
    </source>
</evidence>
<sequence>MTTLIDRYVYTVLRRIPEQQRTDIDRELRTSIEDAVEARVAGGSPPEAAVEETLLELGDPDRLADGYADRKQYLIGPELFETWWRVLKMLLTIVLPIVVVALTTLRTLDEPSIGTAIGSAISTLITVGAHMAFWTTAIFALLERTGVARDELPGSNRRGWNLTDLPRYEPRAISLGELATGIIWPVLLIVALVLQQFTFTDQPVLNPDNWTFWWPFLIVVLLLEAGYAIWLFRKDAWTHTVTVVNAVLAVLFTAPAVWLLATERFFNPEWVSTLDWGTVEPLNWLTGIIIAITVIGAAYDVIEVAVKTERSRRGLPTKVPGTGSEYTNPI</sequence>
<feature type="transmembrane region" description="Helical" evidence="1">
    <location>
        <begin position="175"/>
        <end position="197"/>
    </location>
</feature>
<keyword evidence="1" id="KW-1133">Transmembrane helix</keyword>
<keyword evidence="3" id="KW-1185">Reference proteome</keyword>
<dbReference type="NCBIfam" id="NF038403">
    <property type="entry name" value="perm_prefix_1"/>
    <property type="match status" value="1"/>
</dbReference>
<feature type="transmembrane region" description="Helical" evidence="1">
    <location>
        <begin position="281"/>
        <end position="302"/>
    </location>
</feature>
<gene>
    <name evidence="2" type="ORF">B0I29_101403</name>
</gene>
<protein>
    <submittedName>
        <fullName evidence="2">Uncharacterized protein</fullName>
    </submittedName>
</protein>
<dbReference type="InterPro" id="IPR047928">
    <property type="entry name" value="Perm_prefix_1"/>
</dbReference>
<keyword evidence="1" id="KW-0472">Membrane</keyword>
<dbReference type="Proteomes" id="UP000249341">
    <property type="component" value="Unassembled WGS sequence"/>
</dbReference>
<organism evidence="2 3">
    <name type="scientific">Actinoplanes lutulentus</name>
    <dbReference type="NCBI Taxonomy" id="1287878"/>
    <lineage>
        <taxon>Bacteria</taxon>
        <taxon>Bacillati</taxon>
        <taxon>Actinomycetota</taxon>
        <taxon>Actinomycetes</taxon>
        <taxon>Micromonosporales</taxon>
        <taxon>Micromonosporaceae</taxon>
        <taxon>Actinoplanes</taxon>
    </lineage>
</organism>
<evidence type="ECO:0000313" key="3">
    <source>
        <dbReference type="Proteomes" id="UP000249341"/>
    </source>
</evidence>
<name>A0A327ZKR6_9ACTN</name>
<accession>A0A327ZKR6</accession>
<evidence type="ECO:0000256" key="1">
    <source>
        <dbReference type="SAM" id="Phobius"/>
    </source>
</evidence>
<keyword evidence="1" id="KW-0812">Transmembrane</keyword>
<feature type="transmembrane region" description="Helical" evidence="1">
    <location>
        <begin position="212"/>
        <end position="231"/>
    </location>
</feature>
<feature type="transmembrane region" description="Helical" evidence="1">
    <location>
        <begin position="243"/>
        <end position="261"/>
    </location>
</feature>
<dbReference type="OrthoDB" id="3171769at2"/>
<comment type="caution">
    <text evidence="2">The sequence shown here is derived from an EMBL/GenBank/DDBJ whole genome shotgun (WGS) entry which is preliminary data.</text>
</comment>
<feature type="transmembrane region" description="Helical" evidence="1">
    <location>
        <begin position="117"/>
        <end position="142"/>
    </location>
</feature>
<reference evidence="2 3" key="1">
    <citation type="submission" date="2018-06" db="EMBL/GenBank/DDBJ databases">
        <title>Genomic Encyclopedia of Type Strains, Phase III (KMG-III): the genomes of soil and plant-associated and newly described type strains.</title>
        <authorList>
            <person name="Whitman W."/>
        </authorList>
    </citation>
    <scope>NUCLEOTIDE SEQUENCE [LARGE SCALE GENOMIC DNA]</scope>
    <source>
        <strain evidence="2 3">CGMCC 4.7090</strain>
    </source>
</reference>
<dbReference type="AlphaFoldDB" id="A0A327ZKR6"/>
<dbReference type="EMBL" id="QLMJ01000001">
    <property type="protein sequence ID" value="RAK43273.1"/>
    <property type="molecule type" value="Genomic_DNA"/>
</dbReference>
<feature type="transmembrane region" description="Helical" evidence="1">
    <location>
        <begin position="86"/>
        <end position="105"/>
    </location>
</feature>
<proteinExistence type="predicted"/>
<dbReference type="RefSeq" id="WP_111647048.1">
    <property type="nucleotide sequence ID" value="NZ_JACHWI010000001.1"/>
</dbReference>